<dbReference type="Pfam" id="PF03101">
    <property type="entry name" value="FAR1"/>
    <property type="match status" value="1"/>
</dbReference>
<keyword evidence="1" id="KW-0175">Coiled coil</keyword>
<name>A0AAD7PDA4_QUISA</name>
<dbReference type="KEGG" id="qsa:O6P43_026756"/>
<feature type="domain" description="FAR1" evidence="3">
    <location>
        <begin position="2"/>
        <end position="74"/>
    </location>
</feature>
<gene>
    <name evidence="4" type="ORF">O6P43_026756</name>
</gene>
<dbReference type="GO" id="GO:0003677">
    <property type="term" value="F:DNA binding"/>
    <property type="evidence" value="ECO:0007669"/>
    <property type="project" value="InterPro"/>
</dbReference>
<keyword evidence="5" id="KW-1185">Reference proteome</keyword>
<evidence type="ECO:0000256" key="2">
    <source>
        <dbReference type="SAM" id="MobiDB-lite"/>
    </source>
</evidence>
<dbReference type="PANTHER" id="PTHR31541">
    <property type="entry name" value="B3 DOMAIN PLANT PROTEIN-RELATED"/>
    <property type="match status" value="1"/>
</dbReference>
<dbReference type="EMBL" id="JARAOO010000011">
    <property type="protein sequence ID" value="KAJ7950580.1"/>
    <property type="molecule type" value="Genomic_DNA"/>
</dbReference>
<feature type="coiled-coil region" evidence="1">
    <location>
        <begin position="120"/>
        <end position="165"/>
    </location>
</feature>
<protein>
    <submittedName>
        <fullName evidence="4">Protein FAR1-RELATED SEQUENCE 5</fullName>
    </submittedName>
</protein>
<feature type="region of interest" description="Disordered" evidence="2">
    <location>
        <begin position="18"/>
        <end position="42"/>
    </location>
</feature>
<evidence type="ECO:0000259" key="3">
    <source>
        <dbReference type="Pfam" id="PF03101"/>
    </source>
</evidence>
<sequence length="466" mass="52978">MQRRRSGIDGRTLARRLGCNKQGFSPNHKGTFGPDKKPRPSAREGCNVTILVKMEKSGKWVVSRFVKDHNHPLIVTASGFSTAVSFLDGLNNSYIIHLCFLLTNDQIFHNYFPEDKDKKIEELTMELEHQEQLCAACRENVFSFMNNVEEQTEDLSGKIQAIVDNLTLACFPYTIISDFFEEKEDEKQKGSDLGRMGSCANLDLLTEVAAQKLKEGGTETERKDKQVLKFIPFDEESLFPNSLSLSQFQSNPSEREEKDYLDTETVLLEFIRFCASKKTQNENLSSLKAKRTAGFTLPVGLIPRKKRTLKKRSEIDGLSVSGFEEFHFRGLNKSRKRCFPIQKKYKEGEITIACPMKKKHRKVIDLESQPELPVEFKKKIEELGGSEIKLVIQKELFGTDLNPNNGRFSIPQTQILAEFLTESEMAFLDQRQRNNQGRLCGLDVLVLDPSLCGIQSALEEVEDGDN</sequence>
<comment type="caution">
    <text evidence="4">The sequence shown here is derived from an EMBL/GenBank/DDBJ whole genome shotgun (WGS) entry which is preliminary data.</text>
</comment>
<dbReference type="Proteomes" id="UP001163823">
    <property type="component" value="Chromosome 11"/>
</dbReference>
<organism evidence="4 5">
    <name type="scientific">Quillaja saponaria</name>
    <name type="common">Soap bark tree</name>
    <dbReference type="NCBI Taxonomy" id="32244"/>
    <lineage>
        <taxon>Eukaryota</taxon>
        <taxon>Viridiplantae</taxon>
        <taxon>Streptophyta</taxon>
        <taxon>Embryophyta</taxon>
        <taxon>Tracheophyta</taxon>
        <taxon>Spermatophyta</taxon>
        <taxon>Magnoliopsida</taxon>
        <taxon>eudicotyledons</taxon>
        <taxon>Gunneridae</taxon>
        <taxon>Pentapetalae</taxon>
        <taxon>rosids</taxon>
        <taxon>fabids</taxon>
        <taxon>Fabales</taxon>
        <taxon>Quillajaceae</taxon>
        <taxon>Quillaja</taxon>
    </lineage>
</organism>
<accession>A0AAD7PDA4</accession>
<dbReference type="AlphaFoldDB" id="A0AAD7PDA4"/>
<dbReference type="InterPro" id="IPR005508">
    <property type="entry name" value="At2g31720-like"/>
</dbReference>
<evidence type="ECO:0000313" key="5">
    <source>
        <dbReference type="Proteomes" id="UP001163823"/>
    </source>
</evidence>
<dbReference type="PANTHER" id="PTHR31541:SF25">
    <property type="entry name" value="GAMMA-GLIADIN B"/>
    <property type="match status" value="1"/>
</dbReference>
<proteinExistence type="predicted"/>
<evidence type="ECO:0000256" key="1">
    <source>
        <dbReference type="SAM" id="Coils"/>
    </source>
</evidence>
<reference evidence="4" key="1">
    <citation type="journal article" date="2023" name="Science">
        <title>Elucidation of the pathway for biosynthesis of saponin adjuvants from the soapbark tree.</title>
        <authorList>
            <person name="Reed J."/>
            <person name="Orme A."/>
            <person name="El-Demerdash A."/>
            <person name="Owen C."/>
            <person name="Martin L.B.B."/>
            <person name="Misra R.C."/>
            <person name="Kikuchi S."/>
            <person name="Rejzek M."/>
            <person name="Martin A.C."/>
            <person name="Harkess A."/>
            <person name="Leebens-Mack J."/>
            <person name="Louveau T."/>
            <person name="Stephenson M.J."/>
            <person name="Osbourn A."/>
        </authorList>
    </citation>
    <scope>NUCLEOTIDE SEQUENCE</scope>
    <source>
        <strain evidence="4">S10</strain>
    </source>
</reference>
<evidence type="ECO:0000313" key="4">
    <source>
        <dbReference type="EMBL" id="KAJ7950580.1"/>
    </source>
</evidence>
<dbReference type="Pfam" id="PF03754">
    <property type="entry name" value="At2g31720-like"/>
    <property type="match status" value="1"/>
</dbReference>
<dbReference type="InterPro" id="IPR004330">
    <property type="entry name" value="FAR1_DNA_bnd_dom"/>
</dbReference>